<evidence type="ECO:0000313" key="2">
    <source>
        <dbReference type="Proteomes" id="UP001156102"/>
    </source>
</evidence>
<reference evidence="1" key="1">
    <citation type="submission" date="2022-07" db="EMBL/GenBank/DDBJ databases">
        <authorList>
            <person name="Li W.-J."/>
            <person name="Deng Q.-Q."/>
        </authorList>
    </citation>
    <scope>NUCLEOTIDE SEQUENCE</scope>
    <source>
        <strain evidence="1">SYSU M60031</strain>
    </source>
</reference>
<comment type="caution">
    <text evidence="1">The sequence shown here is derived from an EMBL/GenBank/DDBJ whole genome shotgun (WGS) entry which is preliminary data.</text>
</comment>
<evidence type="ECO:0000313" key="1">
    <source>
        <dbReference type="EMBL" id="MCP8969150.1"/>
    </source>
</evidence>
<name>A0AA41XA53_9BACI</name>
<dbReference type="AlphaFoldDB" id="A0AA41XA53"/>
<gene>
    <name evidence="1" type="ORF">NK662_11420</name>
</gene>
<proteinExistence type="predicted"/>
<protein>
    <submittedName>
        <fullName evidence="1">Uncharacterized protein</fullName>
    </submittedName>
</protein>
<keyword evidence="2" id="KW-1185">Reference proteome</keyword>
<organism evidence="1 2">
    <name type="scientific">Ectobacillus ponti</name>
    <dbReference type="NCBI Taxonomy" id="2961894"/>
    <lineage>
        <taxon>Bacteria</taxon>
        <taxon>Bacillati</taxon>
        <taxon>Bacillota</taxon>
        <taxon>Bacilli</taxon>
        <taxon>Bacillales</taxon>
        <taxon>Bacillaceae</taxon>
        <taxon>Ectobacillus</taxon>
    </lineage>
</organism>
<sequence>MMDYEIIFSQFIGTQRVVRVKETATGKVYDFTPDTLEADELPEEVEQFVQEHMERINSGYTDYDGLFL</sequence>
<dbReference type="Proteomes" id="UP001156102">
    <property type="component" value="Unassembled WGS sequence"/>
</dbReference>
<dbReference type="RefSeq" id="WP_254759063.1">
    <property type="nucleotide sequence ID" value="NZ_JANCLT010000005.1"/>
</dbReference>
<dbReference type="EMBL" id="JANCLT010000005">
    <property type="protein sequence ID" value="MCP8969150.1"/>
    <property type="molecule type" value="Genomic_DNA"/>
</dbReference>
<accession>A0AA41XA53</accession>